<feature type="compositionally biased region" description="Basic and acidic residues" evidence="1">
    <location>
        <begin position="26"/>
        <end position="43"/>
    </location>
</feature>
<dbReference type="EMBL" id="WTXG01000009">
    <property type="protein sequence ID" value="KAI0303552.1"/>
    <property type="molecule type" value="Genomic_DNA"/>
</dbReference>
<evidence type="ECO:0000313" key="3">
    <source>
        <dbReference type="EMBL" id="KAI0303552.1"/>
    </source>
</evidence>
<gene>
    <name evidence="3" type="ORF">B0F90DRAFT_1667403</name>
</gene>
<evidence type="ECO:0000313" key="4">
    <source>
        <dbReference type="Proteomes" id="UP001203297"/>
    </source>
</evidence>
<feature type="region of interest" description="Disordered" evidence="1">
    <location>
        <begin position="26"/>
        <end position="72"/>
    </location>
</feature>
<keyword evidence="4" id="KW-1185">Reference proteome</keyword>
<sequence length="276" mass="30991">MSLLPIAAVVIAFFFLFKVLGGKDEKSEQLQPPPDRHSPEPAHRQGPIDGPAPFHFVEGKLKPTPSTSPRGHPCRVCGVPSAKRCLRWSTAHRQVYVLISMLYASNGEGPKYKRIGGHINRTVYPAWPVVVHPQGRALSQALKSALGAFNRETQSRSQPTSSVLTRMRRGLYKSPVRYEYAQWPALGYVGVHRATPSPTAPLLGNKLSLFFHEFGLLDRQRPNRCVERLVGGAGVAYQQWVGDIMLFREEVPDRYCDVTEEDLLPAIEYFRDYGRL</sequence>
<name>A0AAD4QM61_9AGAM</name>
<dbReference type="AlphaFoldDB" id="A0AAD4QM61"/>
<organism evidence="3 4">
    <name type="scientific">Multifurca ochricompacta</name>
    <dbReference type="NCBI Taxonomy" id="376703"/>
    <lineage>
        <taxon>Eukaryota</taxon>
        <taxon>Fungi</taxon>
        <taxon>Dikarya</taxon>
        <taxon>Basidiomycota</taxon>
        <taxon>Agaricomycotina</taxon>
        <taxon>Agaricomycetes</taxon>
        <taxon>Russulales</taxon>
        <taxon>Russulaceae</taxon>
        <taxon>Multifurca</taxon>
    </lineage>
</organism>
<dbReference type="Proteomes" id="UP001203297">
    <property type="component" value="Unassembled WGS sequence"/>
</dbReference>
<reference evidence="3" key="1">
    <citation type="journal article" date="2022" name="New Phytol.">
        <title>Evolutionary transition to the ectomycorrhizal habit in the genomes of a hyperdiverse lineage of mushroom-forming fungi.</title>
        <authorList>
            <person name="Looney B."/>
            <person name="Miyauchi S."/>
            <person name="Morin E."/>
            <person name="Drula E."/>
            <person name="Courty P.E."/>
            <person name="Kohler A."/>
            <person name="Kuo A."/>
            <person name="LaButti K."/>
            <person name="Pangilinan J."/>
            <person name="Lipzen A."/>
            <person name="Riley R."/>
            <person name="Andreopoulos W."/>
            <person name="He G."/>
            <person name="Johnson J."/>
            <person name="Nolan M."/>
            <person name="Tritt A."/>
            <person name="Barry K.W."/>
            <person name="Grigoriev I.V."/>
            <person name="Nagy L.G."/>
            <person name="Hibbett D."/>
            <person name="Henrissat B."/>
            <person name="Matheny P.B."/>
            <person name="Labbe J."/>
            <person name="Martin F.M."/>
        </authorList>
    </citation>
    <scope>NUCLEOTIDE SEQUENCE</scope>
    <source>
        <strain evidence="3">BPL690</strain>
    </source>
</reference>
<comment type="caution">
    <text evidence="3">The sequence shown here is derived from an EMBL/GenBank/DDBJ whole genome shotgun (WGS) entry which is preliminary data.</text>
</comment>
<accession>A0AAD4QM61</accession>
<proteinExistence type="predicted"/>
<feature type="chain" id="PRO_5042167863" evidence="2">
    <location>
        <begin position="22"/>
        <end position="276"/>
    </location>
</feature>
<keyword evidence="2" id="KW-0732">Signal</keyword>
<feature type="signal peptide" evidence="2">
    <location>
        <begin position="1"/>
        <end position="21"/>
    </location>
</feature>
<evidence type="ECO:0000256" key="1">
    <source>
        <dbReference type="SAM" id="MobiDB-lite"/>
    </source>
</evidence>
<protein>
    <submittedName>
        <fullName evidence="3">Uncharacterized protein</fullName>
    </submittedName>
</protein>
<evidence type="ECO:0000256" key="2">
    <source>
        <dbReference type="SAM" id="SignalP"/>
    </source>
</evidence>